<reference evidence="1" key="1">
    <citation type="journal article" date="2013" name="Environ. Microbiol.">
        <title>Seasonally variable intestinal metagenomes of the red palm weevil (Rhynchophorus ferrugineus).</title>
        <authorList>
            <person name="Jia S."/>
            <person name="Zhang X."/>
            <person name="Zhang G."/>
            <person name="Yin A."/>
            <person name="Zhang S."/>
            <person name="Li F."/>
            <person name="Wang L."/>
            <person name="Zhao D."/>
            <person name="Yun Q."/>
            <person name="Tala"/>
            <person name="Wang J."/>
            <person name="Sun G."/>
            <person name="Baabdullah M."/>
            <person name="Yu X."/>
            <person name="Hu S."/>
            <person name="Al-Mssallem I.S."/>
            <person name="Yu J."/>
        </authorList>
    </citation>
    <scope>NUCLEOTIDE SEQUENCE</scope>
</reference>
<organism evidence="1">
    <name type="scientific">uncultured Bifidobacterium sp</name>
    <dbReference type="NCBI Taxonomy" id="165187"/>
    <lineage>
        <taxon>Bacteria</taxon>
        <taxon>Bacillati</taxon>
        <taxon>Actinomycetota</taxon>
        <taxon>Actinomycetes</taxon>
        <taxon>Bifidobacteriales</taxon>
        <taxon>Bifidobacteriaceae</taxon>
        <taxon>Bifidobacterium</taxon>
        <taxon>environmental samples</taxon>
    </lineage>
</organism>
<dbReference type="AlphaFoldDB" id="A0A060CEI9"/>
<accession>A0A060CEI9</accession>
<dbReference type="SUPFAM" id="SSF53756">
    <property type="entry name" value="UDP-Glycosyltransferase/glycogen phosphorylase"/>
    <property type="match status" value="1"/>
</dbReference>
<dbReference type="Gene3D" id="3.40.50.2000">
    <property type="entry name" value="Glycogen Phosphorylase B"/>
    <property type="match status" value="2"/>
</dbReference>
<name>A0A060CEI9_9BIFI</name>
<dbReference type="EMBL" id="KF126287">
    <property type="protein sequence ID" value="AIA93634.1"/>
    <property type="molecule type" value="Genomic_DNA"/>
</dbReference>
<proteinExistence type="predicted"/>
<feature type="non-terminal residue" evidence="1">
    <location>
        <position position="128"/>
    </location>
</feature>
<evidence type="ECO:0000313" key="1">
    <source>
        <dbReference type="EMBL" id="AIA93634.1"/>
    </source>
</evidence>
<sequence>MSFLALREAKRAGIKVRIAESHSTDSKKELARSILKHIFRYVTDHYLTDKFACSYAAGEFQFGKKTMEKGEVFIAPNGIDLYKFRFNEGKRIEARKELGLNDNDFVIGHIGRFVPQKNHRFIVEIAKG</sequence>
<protein>
    <submittedName>
        <fullName evidence="1">CAZy families GT4 protein</fullName>
    </submittedName>
</protein>